<dbReference type="AlphaFoldDB" id="A0A0F9U2J5"/>
<sequence length="95" mass="10641">MGLVGYFRHVHSKVYHIVYQVTCDVSLAMDGSDVRVLSWTLCGLPPRNRKGEDNILEEAPISQAENTHLCLNCQSVQDSGMISIKEFEDLMKGKS</sequence>
<name>A0A0F9U2J5_9ZZZZ</name>
<dbReference type="EMBL" id="LAZR01000155">
    <property type="protein sequence ID" value="KKN85759.1"/>
    <property type="molecule type" value="Genomic_DNA"/>
</dbReference>
<accession>A0A0F9U2J5</accession>
<comment type="caution">
    <text evidence="1">The sequence shown here is derived from an EMBL/GenBank/DDBJ whole genome shotgun (WGS) entry which is preliminary data.</text>
</comment>
<gene>
    <name evidence="1" type="ORF">LCGC14_0275640</name>
</gene>
<protein>
    <submittedName>
        <fullName evidence="1">Uncharacterized protein</fullName>
    </submittedName>
</protein>
<evidence type="ECO:0000313" key="1">
    <source>
        <dbReference type="EMBL" id="KKN85759.1"/>
    </source>
</evidence>
<proteinExistence type="predicted"/>
<reference evidence="1" key="1">
    <citation type="journal article" date="2015" name="Nature">
        <title>Complex archaea that bridge the gap between prokaryotes and eukaryotes.</title>
        <authorList>
            <person name="Spang A."/>
            <person name="Saw J.H."/>
            <person name="Jorgensen S.L."/>
            <person name="Zaremba-Niedzwiedzka K."/>
            <person name="Martijn J."/>
            <person name="Lind A.E."/>
            <person name="van Eijk R."/>
            <person name="Schleper C."/>
            <person name="Guy L."/>
            <person name="Ettema T.J."/>
        </authorList>
    </citation>
    <scope>NUCLEOTIDE SEQUENCE</scope>
</reference>
<organism evidence="1">
    <name type="scientific">marine sediment metagenome</name>
    <dbReference type="NCBI Taxonomy" id="412755"/>
    <lineage>
        <taxon>unclassified sequences</taxon>
        <taxon>metagenomes</taxon>
        <taxon>ecological metagenomes</taxon>
    </lineage>
</organism>